<keyword evidence="2" id="KW-1185">Reference proteome</keyword>
<protein>
    <submittedName>
        <fullName evidence="1">Uncharacterized protein</fullName>
    </submittedName>
</protein>
<proteinExistence type="predicted"/>
<dbReference type="EMBL" id="KN880578">
    <property type="protein sequence ID" value="KIY65744.1"/>
    <property type="molecule type" value="Genomic_DNA"/>
</dbReference>
<evidence type="ECO:0000313" key="1">
    <source>
        <dbReference type="EMBL" id="KIY65744.1"/>
    </source>
</evidence>
<sequence length="81" mass="9200">MLVSITAFYSPSTDMFNPKTIPSSSRHCTLTSPPSHNEVSNPGVYLRVMRPPSIQDVHSIHTNNFTFQYSRAMLLLRVTQF</sequence>
<evidence type="ECO:0000313" key="2">
    <source>
        <dbReference type="Proteomes" id="UP000054007"/>
    </source>
</evidence>
<reference evidence="1 2" key="1">
    <citation type="journal article" date="2015" name="Fungal Genet. Biol.">
        <title>Evolution of novel wood decay mechanisms in Agaricales revealed by the genome sequences of Fistulina hepatica and Cylindrobasidium torrendii.</title>
        <authorList>
            <person name="Floudas D."/>
            <person name="Held B.W."/>
            <person name="Riley R."/>
            <person name="Nagy L.G."/>
            <person name="Koehler G."/>
            <person name="Ransdell A.S."/>
            <person name="Younus H."/>
            <person name="Chow J."/>
            <person name="Chiniquy J."/>
            <person name="Lipzen A."/>
            <person name="Tritt A."/>
            <person name="Sun H."/>
            <person name="Haridas S."/>
            <person name="LaButti K."/>
            <person name="Ohm R.A."/>
            <person name="Kues U."/>
            <person name="Blanchette R.A."/>
            <person name="Grigoriev I.V."/>
            <person name="Minto R.E."/>
            <person name="Hibbett D.S."/>
        </authorList>
    </citation>
    <scope>NUCLEOTIDE SEQUENCE [LARGE SCALE GENOMIC DNA]</scope>
    <source>
        <strain evidence="1 2">FP15055 ss-10</strain>
    </source>
</reference>
<dbReference type="AlphaFoldDB" id="A0A0D7B6F2"/>
<organism evidence="1 2">
    <name type="scientific">Cylindrobasidium torrendii FP15055 ss-10</name>
    <dbReference type="NCBI Taxonomy" id="1314674"/>
    <lineage>
        <taxon>Eukaryota</taxon>
        <taxon>Fungi</taxon>
        <taxon>Dikarya</taxon>
        <taxon>Basidiomycota</taxon>
        <taxon>Agaricomycotina</taxon>
        <taxon>Agaricomycetes</taxon>
        <taxon>Agaricomycetidae</taxon>
        <taxon>Agaricales</taxon>
        <taxon>Marasmiineae</taxon>
        <taxon>Physalacriaceae</taxon>
        <taxon>Cylindrobasidium</taxon>
    </lineage>
</organism>
<accession>A0A0D7B6F2</accession>
<gene>
    <name evidence="1" type="ORF">CYLTODRAFT_53291</name>
</gene>
<name>A0A0D7B6F2_9AGAR</name>
<dbReference type="Proteomes" id="UP000054007">
    <property type="component" value="Unassembled WGS sequence"/>
</dbReference>